<name>A0A382YIN7_9ZZZZ</name>
<dbReference type="EMBL" id="UINC01175639">
    <property type="protein sequence ID" value="SVD82358.1"/>
    <property type="molecule type" value="Genomic_DNA"/>
</dbReference>
<accession>A0A382YIN7</accession>
<dbReference type="AlphaFoldDB" id="A0A382YIN7"/>
<protein>
    <submittedName>
        <fullName evidence="1">Uncharacterized protein</fullName>
    </submittedName>
</protein>
<organism evidence="1">
    <name type="scientific">marine metagenome</name>
    <dbReference type="NCBI Taxonomy" id="408172"/>
    <lineage>
        <taxon>unclassified sequences</taxon>
        <taxon>metagenomes</taxon>
        <taxon>ecological metagenomes</taxon>
    </lineage>
</organism>
<gene>
    <name evidence="1" type="ORF">METZ01_LOCUS435212</name>
</gene>
<evidence type="ECO:0000313" key="1">
    <source>
        <dbReference type="EMBL" id="SVD82358.1"/>
    </source>
</evidence>
<feature type="non-terminal residue" evidence="1">
    <location>
        <position position="66"/>
    </location>
</feature>
<reference evidence="1" key="1">
    <citation type="submission" date="2018-05" db="EMBL/GenBank/DDBJ databases">
        <authorList>
            <person name="Lanie J.A."/>
            <person name="Ng W.-L."/>
            <person name="Kazmierczak K.M."/>
            <person name="Andrzejewski T.M."/>
            <person name="Davidsen T.M."/>
            <person name="Wayne K.J."/>
            <person name="Tettelin H."/>
            <person name="Glass J.I."/>
            <person name="Rusch D."/>
            <person name="Podicherti R."/>
            <person name="Tsui H.-C.T."/>
            <person name="Winkler M.E."/>
        </authorList>
    </citation>
    <scope>NUCLEOTIDE SEQUENCE</scope>
</reference>
<proteinExistence type="predicted"/>
<sequence length="66" mass="6970">MLIVVGGYQGFRLVGGALGEGPLNLANRKSAQRREAEQVTLDEVARLEISDLAAAVGSSEIGRDPF</sequence>